<dbReference type="OMA" id="NMENTYL"/>
<name>A0A3B6NUL9_WHEAT</name>
<dbReference type="Gramene" id="TraesWEE_scaffold_090322_01G000100.1">
    <property type="protein sequence ID" value="TraesWEE_scaffold_090322_01G000100.1"/>
    <property type="gene ID" value="TraesWEE_scaffold_090322_01G000100"/>
</dbReference>
<accession>A0A3B6NUL9</accession>
<dbReference type="Gramene" id="TraesCS6A03G0837700.1">
    <property type="protein sequence ID" value="TraesCS6A03G0837700.1.CDS1"/>
    <property type="gene ID" value="TraesCS6A03G0837700"/>
</dbReference>
<dbReference type="EnsemblPlants" id="TraesCS6A02G324300.1">
    <property type="protein sequence ID" value="TraesCS6A02G324300.1.cds1"/>
    <property type="gene ID" value="TraesCS6A02G324300"/>
</dbReference>
<sequence length="237" mass="27056">MPPLLAAASGSPWASLPEDLVRLVGWRLLSGDLTDYVRFRAACTNWRSATKSPCGRGIIDPRFHPRRWMMFAEGHGLYPGHERLGEHTRFFNLDSGVLVRVRLPLFKDHCVLDSVEGLLLLQRDEDTAIRLLHPFTGDIVELPPLASHNLHMSHPYANLPQLRRMSASVSIDAGVVRVMVIFIHLMYAAVATSQDTKWTFLMHWRLPSHYGPLSFRGKQYLVHQTMNMENTYLSQIF</sequence>
<organism evidence="2">
    <name type="scientific">Triticum aestivum</name>
    <name type="common">Wheat</name>
    <dbReference type="NCBI Taxonomy" id="4565"/>
    <lineage>
        <taxon>Eukaryota</taxon>
        <taxon>Viridiplantae</taxon>
        <taxon>Streptophyta</taxon>
        <taxon>Embryophyta</taxon>
        <taxon>Tracheophyta</taxon>
        <taxon>Spermatophyta</taxon>
        <taxon>Magnoliopsida</taxon>
        <taxon>Liliopsida</taxon>
        <taxon>Poales</taxon>
        <taxon>Poaceae</taxon>
        <taxon>BOP clade</taxon>
        <taxon>Pooideae</taxon>
        <taxon>Triticodae</taxon>
        <taxon>Triticeae</taxon>
        <taxon>Triticinae</taxon>
        <taxon>Triticum</taxon>
    </lineage>
</organism>
<dbReference type="PANTHER" id="PTHR33165:SF53">
    <property type="entry name" value="OS04G0486300 PROTEIN"/>
    <property type="match status" value="1"/>
</dbReference>
<dbReference type="InterPro" id="IPR005174">
    <property type="entry name" value="KIB1-4_b-propeller"/>
</dbReference>
<proteinExistence type="predicted"/>
<evidence type="ECO:0000259" key="1">
    <source>
        <dbReference type="Pfam" id="PF03478"/>
    </source>
</evidence>
<protein>
    <recommendedName>
        <fullName evidence="1">KIB1-4 beta-propeller domain-containing protein</fullName>
    </recommendedName>
</protein>
<dbReference type="Gramene" id="TraesROB_scaffold_074067_01G000100.1">
    <property type="protein sequence ID" value="TraesROB_scaffold_074067_01G000100.1"/>
    <property type="gene ID" value="TraesROB_scaffold_074067_01G000100"/>
</dbReference>
<reference evidence="2" key="1">
    <citation type="submission" date="2018-08" db="EMBL/GenBank/DDBJ databases">
        <authorList>
            <person name="Rossello M."/>
        </authorList>
    </citation>
    <scope>NUCLEOTIDE SEQUENCE [LARGE SCALE GENOMIC DNA]</scope>
    <source>
        <strain evidence="2">cv. Chinese Spring</strain>
    </source>
</reference>
<gene>
    <name evidence="2" type="primary">LOC123131039</name>
</gene>
<dbReference type="RefSeq" id="XP_044406746.1">
    <property type="nucleotide sequence ID" value="XM_044550811.1"/>
</dbReference>
<dbReference type="PANTHER" id="PTHR33165">
    <property type="entry name" value="F-BOX DOMAIN CONTAINING PROTEIN-LIKE-RELATED"/>
    <property type="match status" value="1"/>
</dbReference>
<evidence type="ECO:0000313" key="3">
    <source>
        <dbReference type="Proteomes" id="UP000019116"/>
    </source>
</evidence>
<dbReference type="Pfam" id="PF03478">
    <property type="entry name" value="Beta-prop_KIB1-4"/>
    <property type="match status" value="1"/>
</dbReference>
<dbReference type="AlphaFoldDB" id="A0A3B6NUL9"/>
<reference evidence="2" key="2">
    <citation type="submission" date="2018-10" db="UniProtKB">
        <authorList>
            <consortium name="EnsemblPlants"/>
        </authorList>
    </citation>
    <scope>IDENTIFICATION</scope>
</reference>
<dbReference type="Gramene" id="TraesCLE_scaffold_067710_01G000100.1">
    <property type="protein sequence ID" value="TraesCLE_scaffold_067710_01G000100.1"/>
    <property type="gene ID" value="TraesCLE_scaffold_067710_01G000100"/>
</dbReference>
<dbReference type="Proteomes" id="UP000019116">
    <property type="component" value="Chromosome 6A"/>
</dbReference>
<feature type="domain" description="KIB1-4 beta-propeller" evidence="1">
    <location>
        <begin position="90"/>
        <end position="228"/>
    </location>
</feature>
<dbReference type="OrthoDB" id="667156at2759"/>
<dbReference type="Gramene" id="TraesCS6A02G324300.1">
    <property type="protein sequence ID" value="TraesCS6A02G324300.1.cds1"/>
    <property type="gene ID" value="TraesCS6A02G324300"/>
</dbReference>
<keyword evidence="3" id="KW-1185">Reference proteome</keyword>
<evidence type="ECO:0000313" key="2">
    <source>
        <dbReference type="EnsemblPlants" id="TraesCS6A02G324300.1.cds1"/>
    </source>
</evidence>
<dbReference type="GeneID" id="123131039"/>